<comment type="caution">
    <text evidence="9">The sequence shown here is derived from an EMBL/GenBank/DDBJ whole genome shotgun (WGS) entry which is preliminary data.</text>
</comment>
<feature type="domain" description="Peptidase M28" evidence="8">
    <location>
        <begin position="301"/>
        <end position="505"/>
    </location>
</feature>
<organism evidence="9 10">
    <name type="scientific">Siphonobacter curvatus</name>
    <dbReference type="NCBI Taxonomy" id="2094562"/>
    <lineage>
        <taxon>Bacteria</taxon>
        <taxon>Pseudomonadati</taxon>
        <taxon>Bacteroidota</taxon>
        <taxon>Cytophagia</taxon>
        <taxon>Cytophagales</taxon>
        <taxon>Cytophagaceae</taxon>
        <taxon>Siphonobacter</taxon>
    </lineage>
</organism>
<dbReference type="GO" id="GO:0006508">
    <property type="term" value="P:proteolysis"/>
    <property type="evidence" value="ECO:0007669"/>
    <property type="project" value="UniProtKB-KW"/>
</dbReference>
<evidence type="ECO:0000256" key="7">
    <source>
        <dbReference type="SAM" id="SignalP"/>
    </source>
</evidence>
<keyword evidence="1" id="KW-0031">Aminopeptidase</keyword>
<evidence type="ECO:0000256" key="2">
    <source>
        <dbReference type="ARBA" id="ARBA00022670"/>
    </source>
</evidence>
<sequence length="545" mass="59487">MIKKFLGLFLVSLTASAQIPQSILTEINTIDSNRIKAHVAYLADDKLLGRKAGAPGYKMAADYIVEQYKKMGLQPAGEKGGYLQEVYLRNSKIKPETASLKLILPSGEQKSLTWGVDFVFTPHPEKTTVDFNAPLVFVGAGFDTPQINFDDYRNVNVKGKIVVVLRKIPENVPANVKLHLGYPATAQTFAAKHGAIGVLVCNYTTSPILFRSSATNYSLNGINASVSKSGERVSSAAALGGKIQVAGGLSVQALQQLMQAEGIALDALWLKLERGEYVSQPLKSKISGHYESTFTNMLSYNVIGKIEGSDSKLKKEYVIHSAHLDHLGTGKPVNGDSIYNGAHDNASGVACALEMARTYANLKEKPKRSLLFLMVTAEEMGLLGSGYFTAFPTVPKRQIVADINTDMPTLLAPLESIASLGAEHSSLLKVVEEAAKAVNLQVEPDPDPSEGRFVRSDQYNFVKVGIPALHIKYGYAKANPALNLAEKVKSWRDANYHKVSDNLNDSFVWSAGRKYVQVNFLISYLIAQNPVRPSWNKGDFFEVTQ</sequence>
<keyword evidence="2" id="KW-0645">Protease</keyword>
<evidence type="ECO:0000313" key="9">
    <source>
        <dbReference type="EMBL" id="PQA58779.1"/>
    </source>
</evidence>
<dbReference type="OrthoDB" id="1521787at2"/>
<dbReference type="RefSeq" id="WP_104709955.1">
    <property type="nucleotide sequence ID" value="NZ_PTRA01000001.1"/>
</dbReference>
<evidence type="ECO:0000256" key="3">
    <source>
        <dbReference type="ARBA" id="ARBA00022723"/>
    </source>
</evidence>
<evidence type="ECO:0000256" key="4">
    <source>
        <dbReference type="ARBA" id="ARBA00022729"/>
    </source>
</evidence>
<keyword evidence="5" id="KW-0378">Hydrolase</keyword>
<feature type="chain" id="PRO_5015766060" evidence="7">
    <location>
        <begin position="18"/>
        <end position="545"/>
    </location>
</feature>
<gene>
    <name evidence="9" type="ORF">C5O19_03710</name>
</gene>
<keyword evidence="4 7" id="KW-0732">Signal</keyword>
<accession>A0A2S7IMA4</accession>
<dbReference type="Proteomes" id="UP000239590">
    <property type="component" value="Unassembled WGS sequence"/>
</dbReference>
<dbReference type="InterPro" id="IPR045175">
    <property type="entry name" value="M28_fam"/>
</dbReference>
<keyword evidence="3" id="KW-0479">Metal-binding</keyword>
<name>A0A2S7IMA4_9BACT</name>
<dbReference type="GO" id="GO:0046872">
    <property type="term" value="F:metal ion binding"/>
    <property type="evidence" value="ECO:0007669"/>
    <property type="project" value="UniProtKB-KW"/>
</dbReference>
<dbReference type="PANTHER" id="PTHR12147">
    <property type="entry name" value="METALLOPEPTIDASE M28 FAMILY MEMBER"/>
    <property type="match status" value="1"/>
</dbReference>
<feature type="signal peptide" evidence="7">
    <location>
        <begin position="1"/>
        <end position="17"/>
    </location>
</feature>
<dbReference type="GO" id="GO:0004177">
    <property type="term" value="F:aminopeptidase activity"/>
    <property type="evidence" value="ECO:0007669"/>
    <property type="project" value="UniProtKB-KW"/>
</dbReference>
<protein>
    <submittedName>
        <fullName evidence="9">Peptidase M28</fullName>
    </submittedName>
</protein>
<dbReference type="InterPro" id="IPR046450">
    <property type="entry name" value="PA_dom_sf"/>
</dbReference>
<evidence type="ECO:0000259" key="8">
    <source>
        <dbReference type="Pfam" id="PF04389"/>
    </source>
</evidence>
<reference evidence="10" key="1">
    <citation type="submission" date="2018-02" db="EMBL/GenBank/DDBJ databases">
        <title>Genome sequencing of Solimonas sp. HR-BB.</title>
        <authorList>
            <person name="Lee Y."/>
            <person name="Jeon C.O."/>
        </authorList>
    </citation>
    <scope>NUCLEOTIDE SEQUENCE [LARGE SCALE GENOMIC DNA]</scope>
    <source>
        <strain evidence="10">HR-U</strain>
    </source>
</reference>
<dbReference type="Pfam" id="PF04389">
    <property type="entry name" value="Peptidase_M28"/>
    <property type="match status" value="1"/>
</dbReference>
<dbReference type="AlphaFoldDB" id="A0A2S7IMA4"/>
<evidence type="ECO:0000256" key="6">
    <source>
        <dbReference type="ARBA" id="ARBA00022833"/>
    </source>
</evidence>
<dbReference type="SUPFAM" id="SSF53187">
    <property type="entry name" value="Zn-dependent exopeptidases"/>
    <property type="match status" value="1"/>
</dbReference>
<keyword evidence="10" id="KW-1185">Reference proteome</keyword>
<evidence type="ECO:0000313" key="10">
    <source>
        <dbReference type="Proteomes" id="UP000239590"/>
    </source>
</evidence>
<proteinExistence type="predicted"/>
<dbReference type="SUPFAM" id="SSF52025">
    <property type="entry name" value="PA domain"/>
    <property type="match status" value="1"/>
</dbReference>
<evidence type="ECO:0000256" key="5">
    <source>
        <dbReference type="ARBA" id="ARBA00022801"/>
    </source>
</evidence>
<dbReference type="Gene3D" id="3.50.30.30">
    <property type="match status" value="1"/>
</dbReference>
<dbReference type="InterPro" id="IPR007484">
    <property type="entry name" value="Peptidase_M28"/>
</dbReference>
<dbReference type="PANTHER" id="PTHR12147:SF56">
    <property type="entry name" value="AMINOPEPTIDASE YDR415C-RELATED"/>
    <property type="match status" value="1"/>
</dbReference>
<keyword evidence="6" id="KW-0862">Zinc</keyword>
<dbReference type="Gene3D" id="3.40.630.10">
    <property type="entry name" value="Zn peptidases"/>
    <property type="match status" value="2"/>
</dbReference>
<dbReference type="GO" id="GO:0008235">
    <property type="term" value="F:metalloexopeptidase activity"/>
    <property type="evidence" value="ECO:0007669"/>
    <property type="project" value="InterPro"/>
</dbReference>
<dbReference type="EMBL" id="PTRA01000001">
    <property type="protein sequence ID" value="PQA58779.1"/>
    <property type="molecule type" value="Genomic_DNA"/>
</dbReference>
<evidence type="ECO:0000256" key="1">
    <source>
        <dbReference type="ARBA" id="ARBA00022438"/>
    </source>
</evidence>